<comment type="catalytic activity">
    <reaction evidence="3">
        <text>cytidine(34) in elongator tRNA(Met) + acetate + ATP = N(4)-acetylcytidine(34) in elongator tRNA(Met) + AMP + diphosphate</text>
        <dbReference type="Rhea" id="RHEA:58144"/>
        <dbReference type="Rhea" id="RHEA-COMP:10693"/>
        <dbReference type="Rhea" id="RHEA-COMP:10694"/>
        <dbReference type="ChEBI" id="CHEBI:30089"/>
        <dbReference type="ChEBI" id="CHEBI:30616"/>
        <dbReference type="ChEBI" id="CHEBI:33019"/>
        <dbReference type="ChEBI" id="CHEBI:74900"/>
        <dbReference type="ChEBI" id="CHEBI:82748"/>
        <dbReference type="ChEBI" id="CHEBI:456215"/>
    </reaction>
</comment>
<dbReference type="Pfam" id="PF05636">
    <property type="entry name" value="HIGH_NTase1"/>
    <property type="match status" value="1"/>
</dbReference>
<accession>A0A2W1L1N1</accession>
<dbReference type="NCBIfam" id="NF010191">
    <property type="entry name" value="PRK13670.1"/>
    <property type="match status" value="1"/>
</dbReference>
<dbReference type="EC" id="6.3.4.-" evidence="3"/>
<comment type="caution">
    <text evidence="4">The sequence shown here is derived from an EMBL/GenBank/DDBJ whole genome shotgun (WGS) entry which is preliminary data.</text>
</comment>
<dbReference type="InterPro" id="IPR008513">
    <property type="entry name" value="tRNA(Met)_cyd_acetate_ligase"/>
</dbReference>
<evidence type="ECO:0000256" key="3">
    <source>
        <dbReference type="HAMAP-Rule" id="MF_01539"/>
    </source>
</evidence>
<dbReference type="OrthoDB" id="9769796at2"/>
<reference evidence="4 5" key="1">
    <citation type="submission" date="2018-06" db="EMBL/GenBank/DDBJ databases">
        <title>Paenibacillus imtechensis sp. nov.</title>
        <authorList>
            <person name="Pinnaka A.K."/>
            <person name="Singh H."/>
            <person name="Kaur M."/>
        </authorList>
    </citation>
    <scope>NUCLEOTIDE SEQUENCE [LARGE SCALE GENOMIC DNA]</scope>
    <source>
        <strain evidence="4 5">SMB1</strain>
    </source>
</reference>
<keyword evidence="3" id="KW-0820">tRNA-binding</keyword>
<comment type="subcellular location">
    <subcellularLocation>
        <location evidence="3">Cytoplasm</location>
    </subcellularLocation>
</comment>
<dbReference type="InterPro" id="IPR014729">
    <property type="entry name" value="Rossmann-like_a/b/a_fold"/>
</dbReference>
<keyword evidence="4" id="KW-0808">Transferase</keyword>
<keyword evidence="5" id="KW-1185">Reference proteome</keyword>
<dbReference type="PANTHER" id="PTHR37825">
    <property type="entry name" value="TRNA(MET) CYTIDINE ACETATE LIGASE"/>
    <property type="match status" value="1"/>
</dbReference>
<organism evidence="4 5">
    <name type="scientific">Paenibacillus sambharensis</name>
    <dbReference type="NCBI Taxonomy" id="1803190"/>
    <lineage>
        <taxon>Bacteria</taxon>
        <taxon>Bacillati</taxon>
        <taxon>Bacillota</taxon>
        <taxon>Bacilli</taxon>
        <taxon>Bacillales</taxon>
        <taxon>Paenibacillaceae</taxon>
        <taxon>Paenibacillus</taxon>
    </lineage>
</organism>
<sequence>MRTVGVIVEYNPFHNGHLYHLQQSVRLTGAEAVVAVMSGPFLQRGEPAMLSKWARAETALRCGCDLVIELPVAYATNAAQWFAHGAVSLLHATGIVDTLCFGSETGDIDTLRGIAGMLAAEPEDFRALLAAALQSGSNYPAAYSSAVRSYLSGLGQSQAADFPLQEPNNTLGLHYLIALEKLRSPIVPYTVKREKAGYHEQSISDNAIASATALRKLLTERRSPEAIAAYIPPASLRLLKQEWEALRAPLDWNGFLPRLLHEIVRSSTDELAACREVNEGLEYRIKQAIPNLPSLGFEPLMEALKTRRYTRTRLQRALLAILLGHRKQDFTADSLASGIEYIRVLGFTDKGRALLKRMRSTASIPVLHSAARPPAAFRMLDLDTRAGAVYALAFGNAAPPDLFRDYFDAPIIV</sequence>
<dbReference type="EMBL" id="QKRB01000057">
    <property type="protein sequence ID" value="PZD93286.1"/>
    <property type="molecule type" value="Genomic_DNA"/>
</dbReference>
<keyword evidence="3" id="KW-0067">ATP-binding</keyword>
<evidence type="ECO:0000313" key="5">
    <source>
        <dbReference type="Proteomes" id="UP000249522"/>
    </source>
</evidence>
<feature type="binding site" evidence="3">
    <location>
        <position position="168"/>
    </location>
    <ligand>
        <name>ATP</name>
        <dbReference type="ChEBI" id="CHEBI:30616"/>
    </ligand>
</feature>
<gene>
    <name evidence="3" type="primary">tmcAL</name>
    <name evidence="4" type="ORF">DNH61_21825</name>
</gene>
<dbReference type="GO" id="GO:0000049">
    <property type="term" value="F:tRNA binding"/>
    <property type="evidence" value="ECO:0007669"/>
    <property type="project" value="UniProtKB-KW"/>
</dbReference>
<comment type="function">
    <text evidence="3">Catalyzes the formation of N(4)-acetylcytidine (ac(4)C) at the wobble position of elongator tRNA(Met), using acetate and ATP as substrates. First activates an acetate ion to form acetyladenylate (Ac-AMP) and then transfers the acetyl group to tRNA to form ac(4)C34.</text>
</comment>
<evidence type="ECO:0000313" key="4">
    <source>
        <dbReference type="EMBL" id="PZD93286.1"/>
    </source>
</evidence>
<evidence type="ECO:0000256" key="1">
    <source>
        <dbReference type="ARBA" id="ARBA00022598"/>
    </source>
</evidence>
<feature type="binding site" evidence="3">
    <location>
        <position position="102"/>
    </location>
    <ligand>
        <name>ATP</name>
        <dbReference type="ChEBI" id="CHEBI:30616"/>
    </ligand>
</feature>
<protein>
    <recommendedName>
        <fullName evidence="3">tRNA(Met) cytidine acetate ligase</fullName>
        <ecNumber evidence="3">6.3.4.-</ecNumber>
    </recommendedName>
</protein>
<keyword evidence="3" id="KW-0694">RNA-binding</keyword>
<dbReference type="SUPFAM" id="SSF52374">
    <property type="entry name" value="Nucleotidylyl transferase"/>
    <property type="match status" value="1"/>
</dbReference>
<dbReference type="GO" id="GO:0005737">
    <property type="term" value="C:cytoplasm"/>
    <property type="evidence" value="ECO:0007669"/>
    <property type="project" value="UniProtKB-SubCell"/>
</dbReference>
<name>A0A2W1L1N1_9BACL</name>
<dbReference type="GO" id="GO:0016740">
    <property type="term" value="F:transferase activity"/>
    <property type="evidence" value="ECO:0007669"/>
    <property type="project" value="UniProtKB-KW"/>
</dbReference>
<proteinExistence type="inferred from homology"/>
<dbReference type="HAMAP" id="MF_01539">
    <property type="entry name" value="TmcAL"/>
    <property type="match status" value="1"/>
</dbReference>
<evidence type="ECO:0000256" key="2">
    <source>
        <dbReference type="ARBA" id="ARBA00022694"/>
    </source>
</evidence>
<keyword evidence="3" id="KW-0547">Nucleotide-binding</keyword>
<comment type="caution">
    <text evidence="3">Lacks conserved residue(s) required for the propagation of feature annotation.</text>
</comment>
<dbReference type="Proteomes" id="UP000249522">
    <property type="component" value="Unassembled WGS sequence"/>
</dbReference>
<feature type="binding site" evidence="3">
    <location>
        <position position="193"/>
    </location>
    <ligand>
        <name>ATP</name>
        <dbReference type="ChEBI" id="CHEBI:30616"/>
    </ligand>
</feature>
<keyword evidence="1 3" id="KW-0436">Ligase</keyword>
<keyword evidence="2 3" id="KW-0819">tRNA processing</keyword>
<feature type="binding site" evidence="3">
    <location>
        <begin position="7"/>
        <end position="20"/>
    </location>
    <ligand>
        <name>ATP</name>
        <dbReference type="ChEBI" id="CHEBI:30616"/>
    </ligand>
</feature>
<dbReference type="PANTHER" id="PTHR37825:SF1">
    <property type="entry name" value="TRNA(MET) CYTIDINE ACETATE LIGASE"/>
    <property type="match status" value="1"/>
</dbReference>
<dbReference type="GO" id="GO:0016879">
    <property type="term" value="F:ligase activity, forming carbon-nitrogen bonds"/>
    <property type="evidence" value="ECO:0007669"/>
    <property type="project" value="UniProtKB-UniRule"/>
</dbReference>
<comment type="similarity">
    <text evidence="3">Belongs to the TmcAL family.</text>
</comment>
<dbReference type="GO" id="GO:0006400">
    <property type="term" value="P:tRNA modification"/>
    <property type="evidence" value="ECO:0007669"/>
    <property type="project" value="UniProtKB-UniRule"/>
</dbReference>
<keyword evidence="3" id="KW-0963">Cytoplasm</keyword>
<dbReference type="RefSeq" id="WP_111148955.1">
    <property type="nucleotide sequence ID" value="NZ_QKRB01000057.1"/>
</dbReference>
<dbReference type="AlphaFoldDB" id="A0A2W1L1N1"/>
<dbReference type="Gene3D" id="3.40.50.620">
    <property type="entry name" value="HUPs"/>
    <property type="match status" value="1"/>
</dbReference>
<dbReference type="GO" id="GO:0005524">
    <property type="term" value="F:ATP binding"/>
    <property type="evidence" value="ECO:0007669"/>
    <property type="project" value="UniProtKB-KW"/>
</dbReference>